<evidence type="ECO:0000313" key="3">
    <source>
        <dbReference type="EMBL" id="QDT71169.1"/>
    </source>
</evidence>
<dbReference type="SUPFAM" id="SSF101801">
    <property type="entry name" value="Surface presentation of antigens (SPOA)"/>
    <property type="match status" value="1"/>
</dbReference>
<proteinExistence type="predicted"/>
<keyword evidence="4" id="KW-1185">Reference proteome</keyword>
<keyword evidence="3" id="KW-0969">Cilium</keyword>
<dbReference type="EMBL" id="CP036339">
    <property type="protein sequence ID" value="QDT71169.1"/>
    <property type="molecule type" value="Genomic_DNA"/>
</dbReference>
<gene>
    <name evidence="3" type="primary">fliN_1</name>
    <name evidence="3" type="ORF">I41_03240</name>
</gene>
<evidence type="ECO:0000256" key="1">
    <source>
        <dbReference type="SAM" id="MobiDB-lite"/>
    </source>
</evidence>
<keyword evidence="3" id="KW-0966">Cell projection</keyword>
<protein>
    <submittedName>
        <fullName evidence="3">Flagellar motor switch protein FliN</fullName>
    </submittedName>
</protein>
<feature type="domain" description="Flagellar motor switch protein FliN-like C-terminal" evidence="2">
    <location>
        <begin position="226"/>
        <end position="295"/>
    </location>
</feature>
<feature type="region of interest" description="Disordered" evidence="1">
    <location>
        <begin position="182"/>
        <end position="217"/>
    </location>
</feature>
<name>A0A517TS28_9BACT</name>
<dbReference type="KEGG" id="llh:I41_03240"/>
<dbReference type="Proteomes" id="UP000317909">
    <property type="component" value="Chromosome"/>
</dbReference>
<organism evidence="3 4">
    <name type="scientific">Lacipirellula limnantheis</name>
    <dbReference type="NCBI Taxonomy" id="2528024"/>
    <lineage>
        <taxon>Bacteria</taxon>
        <taxon>Pseudomonadati</taxon>
        <taxon>Planctomycetota</taxon>
        <taxon>Planctomycetia</taxon>
        <taxon>Pirellulales</taxon>
        <taxon>Lacipirellulaceae</taxon>
        <taxon>Lacipirellula</taxon>
    </lineage>
</organism>
<dbReference type="InterPro" id="IPR001543">
    <property type="entry name" value="FliN-like_C"/>
</dbReference>
<dbReference type="AlphaFoldDB" id="A0A517TS28"/>
<evidence type="ECO:0000313" key="4">
    <source>
        <dbReference type="Proteomes" id="UP000317909"/>
    </source>
</evidence>
<sequence>MARVMSELNPELAGSLLEVCREGAGETGEALTRALGGAFAVTVGEATTVADAQLGEELNGSGLALAFHVGPAALAIVLPEASGLLPDWYKTPDATGTSKLATLAQELSMLVLPEALAVGETKASHVANLKEALAAAGMNDGATHVALQLTSGEKSGSLRLIWPLTAPAALYAAAAPAAAAASPPPAAEAKPAPKPAATAKPAAAARPAAPSRHASDLGDLPRYSRSLLKISVPVSVELASKKETLQEVIALAPGSIIKFDKGCEELLRLLVGENAVAVGEAVKVGEKFGFRVTSMLMPPEHFVTAKRARSA</sequence>
<dbReference type="InterPro" id="IPR036429">
    <property type="entry name" value="SpoA-like_sf"/>
</dbReference>
<accession>A0A517TS28</accession>
<feature type="compositionally biased region" description="Low complexity" evidence="1">
    <location>
        <begin position="182"/>
        <end position="210"/>
    </location>
</feature>
<dbReference type="Gene3D" id="2.30.330.10">
    <property type="entry name" value="SpoA-like"/>
    <property type="match status" value="1"/>
</dbReference>
<reference evidence="3 4" key="1">
    <citation type="submission" date="2019-02" db="EMBL/GenBank/DDBJ databases">
        <title>Deep-cultivation of Planctomycetes and their phenomic and genomic characterization uncovers novel biology.</title>
        <authorList>
            <person name="Wiegand S."/>
            <person name="Jogler M."/>
            <person name="Boedeker C."/>
            <person name="Pinto D."/>
            <person name="Vollmers J."/>
            <person name="Rivas-Marin E."/>
            <person name="Kohn T."/>
            <person name="Peeters S.H."/>
            <person name="Heuer A."/>
            <person name="Rast P."/>
            <person name="Oberbeckmann S."/>
            <person name="Bunk B."/>
            <person name="Jeske O."/>
            <person name="Meyerdierks A."/>
            <person name="Storesund J.E."/>
            <person name="Kallscheuer N."/>
            <person name="Luecker S."/>
            <person name="Lage O.M."/>
            <person name="Pohl T."/>
            <person name="Merkel B.J."/>
            <person name="Hornburger P."/>
            <person name="Mueller R.-W."/>
            <person name="Bruemmer F."/>
            <person name="Labrenz M."/>
            <person name="Spormann A.M."/>
            <person name="Op den Camp H."/>
            <person name="Overmann J."/>
            <person name="Amann R."/>
            <person name="Jetten M.S.M."/>
            <person name="Mascher T."/>
            <person name="Medema M.H."/>
            <person name="Devos D.P."/>
            <person name="Kaster A.-K."/>
            <person name="Ovreas L."/>
            <person name="Rohde M."/>
            <person name="Galperin M.Y."/>
            <person name="Jogler C."/>
        </authorList>
    </citation>
    <scope>NUCLEOTIDE SEQUENCE [LARGE SCALE GENOMIC DNA]</scope>
    <source>
        <strain evidence="3 4">I41</strain>
    </source>
</reference>
<keyword evidence="3" id="KW-0282">Flagellum</keyword>
<evidence type="ECO:0000259" key="2">
    <source>
        <dbReference type="Pfam" id="PF01052"/>
    </source>
</evidence>
<dbReference type="PANTHER" id="PTHR43484">
    <property type="match status" value="1"/>
</dbReference>
<dbReference type="PANTHER" id="PTHR43484:SF1">
    <property type="entry name" value="FLAGELLAR MOTOR SWITCH PROTEIN FLIN"/>
    <property type="match status" value="1"/>
</dbReference>
<dbReference type="Pfam" id="PF01052">
    <property type="entry name" value="FliMN_C"/>
    <property type="match status" value="1"/>
</dbReference>
<dbReference type="InterPro" id="IPR051469">
    <property type="entry name" value="FliN/MopA/SpaO"/>
</dbReference>